<proteinExistence type="predicted"/>
<gene>
    <name evidence="2" type="ORF">D4765_08405</name>
</gene>
<keyword evidence="3" id="KW-1185">Reference proteome</keyword>
<dbReference type="Proteomes" id="UP000306192">
    <property type="component" value="Unassembled WGS sequence"/>
</dbReference>
<evidence type="ECO:0000313" key="3">
    <source>
        <dbReference type="Proteomes" id="UP000306192"/>
    </source>
</evidence>
<dbReference type="EMBL" id="QYRT01000012">
    <property type="protein sequence ID" value="TIH37416.1"/>
    <property type="molecule type" value="Genomic_DNA"/>
</dbReference>
<keyword evidence="1" id="KW-1133">Transmembrane helix</keyword>
<feature type="transmembrane region" description="Helical" evidence="1">
    <location>
        <begin position="12"/>
        <end position="33"/>
    </location>
</feature>
<sequence>MIGQRMHPVPVVAWIFTALLLLLVVVCIMAGRGQLGMNRFVGIRFPSLMRSDSAWRAGHAAAVMPAVVSWGAALVCSAIGTTALPAYWGAIAAFVGGFVWVAVRASHAASKSDHR</sequence>
<evidence type="ECO:0000313" key="2">
    <source>
        <dbReference type="EMBL" id="TIH37416.1"/>
    </source>
</evidence>
<feature type="transmembrane region" description="Helical" evidence="1">
    <location>
        <begin position="54"/>
        <end position="80"/>
    </location>
</feature>
<dbReference type="InterPro" id="IPR025962">
    <property type="entry name" value="SdpI/YhfL"/>
</dbReference>
<evidence type="ECO:0000256" key="1">
    <source>
        <dbReference type="SAM" id="Phobius"/>
    </source>
</evidence>
<feature type="transmembrane region" description="Helical" evidence="1">
    <location>
        <begin position="86"/>
        <end position="105"/>
    </location>
</feature>
<protein>
    <submittedName>
        <fullName evidence="2">SdpI family protein</fullName>
    </submittedName>
</protein>
<name>A0A4T2C4K7_9MICO</name>
<organism evidence="2 3">
    <name type="scientific">Subtercola vilae</name>
    <dbReference type="NCBI Taxonomy" id="2056433"/>
    <lineage>
        <taxon>Bacteria</taxon>
        <taxon>Bacillati</taxon>
        <taxon>Actinomycetota</taxon>
        <taxon>Actinomycetes</taxon>
        <taxon>Micrococcales</taxon>
        <taxon>Microbacteriaceae</taxon>
        <taxon>Subtercola</taxon>
    </lineage>
</organism>
<dbReference type="OrthoDB" id="4422940at2"/>
<dbReference type="RefSeq" id="WP_136641840.1">
    <property type="nucleotide sequence ID" value="NZ_QYRT01000012.1"/>
</dbReference>
<keyword evidence="1" id="KW-0812">Transmembrane</keyword>
<keyword evidence="1" id="KW-0472">Membrane</keyword>
<comment type="caution">
    <text evidence="2">The sequence shown here is derived from an EMBL/GenBank/DDBJ whole genome shotgun (WGS) entry which is preliminary data.</text>
</comment>
<reference evidence="2 3" key="1">
    <citation type="journal article" date="2019" name="Microorganisms">
        <title>Systematic Affiliation and Genome Analysis of Subtercola vilae DB165(T) with Particular Emphasis on Cold Adaptation of an Isolate from a High-Altitude Cold Volcano Lake.</title>
        <authorList>
            <person name="Villalobos A.S."/>
            <person name="Wiese J."/>
            <person name="Imhoff J.F."/>
            <person name="Dorador C."/>
            <person name="Keller A."/>
            <person name="Hentschel U."/>
        </authorList>
    </citation>
    <scope>NUCLEOTIDE SEQUENCE [LARGE SCALE GENOMIC DNA]</scope>
    <source>
        <strain evidence="2 3">DB165</strain>
    </source>
</reference>
<dbReference type="Pfam" id="PF13630">
    <property type="entry name" value="SdpI"/>
    <property type="match status" value="1"/>
</dbReference>
<dbReference type="AlphaFoldDB" id="A0A4T2C4K7"/>
<accession>A0A4T2C4K7</accession>